<evidence type="ECO:0000256" key="1">
    <source>
        <dbReference type="ARBA" id="ARBA00004496"/>
    </source>
</evidence>
<dbReference type="InterPro" id="IPR022687">
    <property type="entry name" value="HTH_DTXR"/>
</dbReference>
<dbReference type="InterPro" id="IPR050536">
    <property type="entry name" value="DtxR_MntR_Metal-Reg"/>
</dbReference>
<dbReference type="SMART" id="SM00899">
    <property type="entry name" value="FeoA"/>
    <property type="match status" value="1"/>
</dbReference>
<dbReference type="eggNOG" id="arCOG02099">
    <property type="taxonomic scope" value="Archaea"/>
</dbReference>
<evidence type="ECO:0000256" key="7">
    <source>
        <dbReference type="ARBA" id="ARBA00023163"/>
    </source>
</evidence>
<dbReference type="InterPro" id="IPR036388">
    <property type="entry name" value="WH-like_DNA-bd_sf"/>
</dbReference>
<reference evidence="9 10" key="1">
    <citation type="journal article" date="2011" name="J. Bacteriol.">
        <title>Genome sequence of Halorhabdus tiamatea, the first archaeon isolated from a deep-sea anoxic brine lake.</title>
        <authorList>
            <person name="Antunes A."/>
            <person name="Alam I."/>
            <person name="Bajic V.B."/>
            <person name="Stingl U."/>
        </authorList>
    </citation>
    <scope>NUCLEOTIDE SEQUENCE [LARGE SCALE GENOMIC DNA]</scope>
    <source>
        <strain evidence="9 10">SARL4B</strain>
    </source>
</reference>
<evidence type="ECO:0000313" key="9">
    <source>
        <dbReference type="EMBL" id="ERJ06214.1"/>
    </source>
</evidence>
<evidence type="ECO:0000256" key="4">
    <source>
        <dbReference type="ARBA" id="ARBA00023004"/>
    </source>
</evidence>
<evidence type="ECO:0000256" key="2">
    <source>
        <dbReference type="ARBA" id="ARBA00007871"/>
    </source>
</evidence>
<dbReference type="GO" id="GO:0005737">
    <property type="term" value="C:cytoplasm"/>
    <property type="evidence" value="ECO:0007669"/>
    <property type="project" value="UniProtKB-SubCell"/>
</dbReference>
<feature type="domain" description="HTH dtxR-type" evidence="8">
    <location>
        <begin position="10"/>
        <end position="71"/>
    </location>
</feature>
<dbReference type="Proteomes" id="UP000003861">
    <property type="component" value="Unassembled WGS sequence"/>
</dbReference>
<evidence type="ECO:0000256" key="5">
    <source>
        <dbReference type="ARBA" id="ARBA00023015"/>
    </source>
</evidence>
<dbReference type="SUPFAM" id="SSF46785">
    <property type="entry name" value="Winged helix' DNA-binding domain"/>
    <property type="match status" value="1"/>
</dbReference>
<dbReference type="InterPro" id="IPR036421">
    <property type="entry name" value="Fe_dep_repressor_sf"/>
</dbReference>
<dbReference type="InterPro" id="IPR007167">
    <property type="entry name" value="Fe-transptr_FeoA-like"/>
</dbReference>
<dbReference type="EMBL" id="AFNT02000018">
    <property type="protein sequence ID" value="ERJ06214.1"/>
    <property type="molecule type" value="Genomic_DNA"/>
</dbReference>
<dbReference type="GO" id="GO:0046914">
    <property type="term" value="F:transition metal ion binding"/>
    <property type="evidence" value="ECO:0007669"/>
    <property type="project" value="InterPro"/>
</dbReference>
<dbReference type="Gene3D" id="1.10.60.10">
    <property type="entry name" value="Iron dependent repressor, metal binding and dimerisation domain"/>
    <property type="match status" value="1"/>
</dbReference>
<dbReference type="FunFam" id="1.10.60.10:FF:000004">
    <property type="entry name" value="DtxR family transcriptional regulator"/>
    <property type="match status" value="1"/>
</dbReference>
<dbReference type="STRING" id="1033806.HTIA_1647"/>
<organism evidence="9 10">
    <name type="scientific">Halorhabdus tiamatea SARL4B</name>
    <dbReference type="NCBI Taxonomy" id="1033806"/>
    <lineage>
        <taxon>Archaea</taxon>
        <taxon>Methanobacteriati</taxon>
        <taxon>Methanobacteriota</taxon>
        <taxon>Stenosarchaea group</taxon>
        <taxon>Halobacteria</taxon>
        <taxon>Halobacteriales</taxon>
        <taxon>Haloarculaceae</taxon>
        <taxon>Halorhabdus</taxon>
    </lineage>
</organism>
<keyword evidence="7" id="KW-0804">Transcription</keyword>
<dbReference type="Pfam" id="PF01325">
    <property type="entry name" value="Fe_dep_repress"/>
    <property type="match status" value="1"/>
</dbReference>
<evidence type="ECO:0000259" key="8">
    <source>
        <dbReference type="PROSITE" id="PS50944"/>
    </source>
</evidence>
<dbReference type="Gene3D" id="1.10.10.10">
    <property type="entry name" value="Winged helix-like DNA-binding domain superfamily/Winged helix DNA-binding domain"/>
    <property type="match status" value="1"/>
</dbReference>
<sequence>MRLNPISMQTDVMEDYLKAVYRLEREEGPPVGTSAIADALDVTPPTATRMLEKLAEEALIEREKYSGVELTDHGRAIALETVRHHRLLEAYLVEHLGYEWEEVHDEADCLEHHISESFEERIADLLGHPPVDPHGEPIPGVDLEPPGDADTRPLAACEPGETVVVATVRDRDEETLQYLAESGIVPGREVTVTEVTPVDVYVLEHEAGTEHLSAAVAESVYVEAPATADGSVSEEVPGL</sequence>
<dbReference type="InterPro" id="IPR038157">
    <property type="entry name" value="FeoA_core_dom"/>
</dbReference>
<dbReference type="SMART" id="SM00529">
    <property type="entry name" value="HTH_DTXR"/>
    <property type="match status" value="1"/>
</dbReference>
<comment type="subcellular location">
    <subcellularLocation>
        <location evidence="1">Cytoplasm</location>
    </subcellularLocation>
</comment>
<dbReference type="GO" id="GO:0003700">
    <property type="term" value="F:DNA-binding transcription factor activity"/>
    <property type="evidence" value="ECO:0007669"/>
    <property type="project" value="InterPro"/>
</dbReference>
<dbReference type="PATRIC" id="fig|1033806.13.peg.1478"/>
<dbReference type="GO" id="GO:0003677">
    <property type="term" value="F:DNA binding"/>
    <property type="evidence" value="ECO:0007669"/>
    <property type="project" value="UniProtKB-KW"/>
</dbReference>
<comment type="caution">
    <text evidence="9">The sequence shown here is derived from an EMBL/GenBank/DDBJ whole genome shotgun (WGS) entry which is preliminary data.</text>
</comment>
<protein>
    <submittedName>
        <fullName evidence="9">Transcription repressor protein</fullName>
    </submittedName>
</protein>
<dbReference type="PROSITE" id="PS50944">
    <property type="entry name" value="HTH_DTXR"/>
    <property type="match status" value="1"/>
</dbReference>
<dbReference type="GO" id="GO:0046983">
    <property type="term" value="F:protein dimerization activity"/>
    <property type="evidence" value="ECO:0007669"/>
    <property type="project" value="InterPro"/>
</dbReference>
<dbReference type="Gene3D" id="2.30.30.90">
    <property type="match status" value="1"/>
</dbReference>
<dbReference type="AlphaFoldDB" id="U2FCY1"/>
<dbReference type="SUPFAM" id="SSF47979">
    <property type="entry name" value="Iron-dependent repressor protein, dimerization domain"/>
    <property type="match status" value="1"/>
</dbReference>
<evidence type="ECO:0000313" key="10">
    <source>
        <dbReference type="Proteomes" id="UP000003861"/>
    </source>
</evidence>
<keyword evidence="4" id="KW-0408">Iron</keyword>
<dbReference type="Pfam" id="PF04023">
    <property type="entry name" value="FeoA"/>
    <property type="match status" value="1"/>
</dbReference>
<keyword evidence="6" id="KW-0238">DNA-binding</keyword>
<dbReference type="InterPro" id="IPR008988">
    <property type="entry name" value="Transcriptional_repressor_C"/>
</dbReference>
<dbReference type="PANTHER" id="PTHR33238">
    <property type="entry name" value="IRON (METAL) DEPENDENT REPRESSOR, DTXR FAMILY"/>
    <property type="match status" value="1"/>
</dbReference>
<keyword evidence="5" id="KW-0805">Transcription regulation</keyword>
<evidence type="ECO:0000256" key="3">
    <source>
        <dbReference type="ARBA" id="ARBA00011738"/>
    </source>
</evidence>
<comment type="similarity">
    <text evidence="2">Belongs to the DtxR/MntR family.</text>
</comment>
<dbReference type="PANTHER" id="PTHR33238:SF7">
    <property type="entry name" value="IRON-DEPENDENT TRANSCRIPTIONAL REGULATOR"/>
    <property type="match status" value="1"/>
</dbReference>
<dbReference type="InterPro" id="IPR001367">
    <property type="entry name" value="Fe_dep_repressor"/>
</dbReference>
<accession>U2FCY1</accession>
<dbReference type="InterPro" id="IPR036390">
    <property type="entry name" value="WH_DNA-bd_sf"/>
</dbReference>
<dbReference type="SUPFAM" id="SSF50037">
    <property type="entry name" value="C-terminal domain of transcriptional repressors"/>
    <property type="match status" value="1"/>
</dbReference>
<gene>
    <name evidence="9" type="primary">sirR</name>
    <name evidence="9" type="ORF">HLRTI_001693</name>
</gene>
<proteinExistence type="inferred from homology"/>
<dbReference type="InterPro" id="IPR022689">
    <property type="entry name" value="Iron_dep_repressor"/>
</dbReference>
<evidence type="ECO:0000256" key="6">
    <source>
        <dbReference type="ARBA" id="ARBA00023125"/>
    </source>
</evidence>
<comment type="subunit">
    <text evidence="3">Homodimer.</text>
</comment>
<dbReference type="Pfam" id="PF02742">
    <property type="entry name" value="Fe_dep_repr_C"/>
    <property type="match status" value="1"/>
</dbReference>
<name>U2FCY1_9EURY</name>
<reference evidence="9 10" key="2">
    <citation type="journal article" date="2013" name="PLoS ONE">
        <title>INDIGO - INtegrated Data Warehouse of MIcrobial GenOmes with Examples from the Red Sea Extremophiles.</title>
        <authorList>
            <person name="Alam I."/>
            <person name="Antunes A."/>
            <person name="Kamau A.A."/>
            <person name="Ba Alawi W."/>
            <person name="Kalkatawi M."/>
            <person name="Stingl U."/>
            <person name="Bajic V.B."/>
        </authorList>
    </citation>
    <scope>NUCLEOTIDE SEQUENCE [LARGE SCALE GENOMIC DNA]</scope>
    <source>
        <strain evidence="9 10">SARL4B</strain>
    </source>
</reference>